<comment type="caution">
    <text evidence="7">The sequence shown here is derived from an EMBL/GenBank/DDBJ whole genome shotgun (WGS) entry which is preliminary data.</text>
</comment>
<dbReference type="Pfam" id="PF04453">
    <property type="entry name" value="LptD"/>
    <property type="match status" value="1"/>
</dbReference>
<keyword evidence="8" id="KW-1185">Reference proteome</keyword>
<comment type="subcellular location">
    <subcellularLocation>
        <location evidence="4">Cell outer membrane</location>
    </subcellularLocation>
</comment>
<dbReference type="GO" id="GO:0015920">
    <property type="term" value="P:lipopolysaccharide transport"/>
    <property type="evidence" value="ECO:0007669"/>
    <property type="project" value="InterPro"/>
</dbReference>
<evidence type="ECO:0000256" key="4">
    <source>
        <dbReference type="HAMAP-Rule" id="MF_01411"/>
    </source>
</evidence>
<reference evidence="7 8" key="1">
    <citation type="submission" date="2019-12" db="EMBL/GenBank/DDBJ databases">
        <authorList>
            <person name="Lee S.D."/>
        </authorList>
    </citation>
    <scope>NUCLEOTIDE SEQUENCE [LARGE SCALE GENOMIC DNA]</scope>
    <source>
        <strain evidence="7 8">GH3-10</strain>
    </source>
</reference>
<dbReference type="EMBL" id="WUBR01000001">
    <property type="protein sequence ID" value="MWV27647.1"/>
    <property type="molecule type" value="Genomic_DNA"/>
</dbReference>
<evidence type="ECO:0000259" key="5">
    <source>
        <dbReference type="Pfam" id="PF03968"/>
    </source>
</evidence>
<dbReference type="GO" id="GO:0043165">
    <property type="term" value="P:Gram-negative-bacterium-type cell outer membrane assembly"/>
    <property type="evidence" value="ECO:0007669"/>
    <property type="project" value="UniProtKB-UniRule"/>
</dbReference>
<dbReference type="Gene3D" id="2.60.450.10">
    <property type="entry name" value="Lipopolysaccharide (LPS) transport protein A like domain"/>
    <property type="match status" value="1"/>
</dbReference>
<evidence type="ECO:0000259" key="6">
    <source>
        <dbReference type="Pfam" id="PF04453"/>
    </source>
</evidence>
<sequence length="779" mass="86922" precursor="true">MLPGLLPALPANPLRVSVAGAAVLLALGNPAAVFAQEGAAPGVRTAIDPVETPEPRDGEDDGFPVVAEDILPVDQSDGPREIAFEANELRYDQATDTVTAAGNVLLRSGDQSVRADAVTWNRMTGEIVATGTIRLLDENGNQLFTDRIVLTDELEAGAMQNLLLAFRQGGRLAAQQATRDANGDIELTRAAYSSCAVVDADGCDKSPSWRVTAERVYYDEDTSEIRFRGAYLELFGARILPLPGLTISADGRASSGFFIPDIGLTASNGIEISDSYYWRLANNRDLTLSGYVYTEAAPMVSAQYRQLTEKGAFQVTGYATYGSRIPLNSTMRTSENDFRGYLFTNGRFQLDENWTAQGSIRLASDRTFLRRYDISREDRLRSVVELARQDENSYVSIAGWGTQALLVSTDQGQVPLALPLIDARYRLEEPVFGGNVELQANTLAITRLEGQDTQRAFARARWDMRRITAWGQEVTLTGLVRGDVYHSDDNSLTRIASYRGEDGWQARGVATAAIDVKWPFIGEFLGGSQILTPRVQLVATPSIRNLDIPNEDARAIDLEDSNLFALNRFPGYDRVEDGVRVTYGIDWQANFPGWRLHTTIGQSYRLNDAFDLFPDGTGLTEQFSDFVGRTEVRYRDYLKFTHRYRLDKDNFTVRRNEIDATVGSDRTYVEVGYLQLNRDIDFRLEDLQDREEIRLAGRVAFARHWSVFGSAVVNLTDRNEDPTLLADGFEPLRTRLGIAYADDCLEFGFTWRRDYIQLADAQSGSSFRIYFNLRNLGFN</sequence>
<dbReference type="Pfam" id="PF03968">
    <property type="entry name" value="LptD_N"/>
    <property type="match status" value="1"/>
</dbReference>
<evidence type="ECO:0000256" key="3">
    <source>
        <dbReference type="ARBA" id="ARBA00023237"/>
    </source>
</evidence>
<evidence type="ECO:0000256" key="1">
    <source>
        <dbReference type="ARBA" id="ARBA00022729"/>
    </source>
</evidence>
<dbReference type="GO" id="GO:1990351">
    <property type="term" value="C:transporter complex"/>
    <property type="evidence" value="ECO:0007669"/>
    <property type="project" value="TreeGrafter"/>
</dbReference>
<dbReference type="InterPro" id="IPR007543">
    <property type="entry name" value="LptD_C"/>
</dbReference>
<dbReference type="Proteomes" id="UP000461409">
    <property type="component" value="Unassembled WGS sequence"/>
</dbReference>
<evidence type="ECO:0000313" key="8">
    <source>
        <dbReference type="Proteomes" id="UP000461409"/>
    </source>
</evidence>
<feature type="domain" description="LptD C-terminal" evidence="6">
    <location>
        <begin position="338"/>
        <end position="705"/>
    </location>
</feature>
<accession>A0A844XB57</accession>
<dbReference type="HAMAP" id="MF_01411">
    <property type="entry name" value="LPS_assembly_LptD"/>
    <property type="match status" value="1"/>
</dbReference>
<reference evidence="7 8" key="2">
    <citation type="submission" date="2020-02" db="EMBL/GenBank/DDBJ databases">
        <title>Erythrobacter dongmakensis sp. nov., isolated from a tidal mudflat.</title>
        <authorList>
            <person name="Kim I.S."/>
        </authorList>
    </citation>
    <scope>NUCLEOTIDE SEQUENCE [LARGE SCALE GENOMIC DNA]</scope>
    <source>
        <strain evidence="7 8">GH3-10</strain>
    </source>
</reference>
<protein>
    <recommendedName>
        <fullName evidence="4">LPS-assembly protein LptD</fullName>
    </recommendedName>
</protein>
<keyword evidence="1 4" id="KW-0732">Signal</keyword>
<dbReference type="AlphaFoldDB" id="A0A844XB57"/>
<feature type="signal peptide" evidence="4">
    <location>
        <begin position="1"/>
        <end position="35"/>
    </location>
</feature>
<comment type="function">
    <text evidence="4">Involved in the assembly of lipopolysaccharide (LPS) at the surface of the outer membrane.</text>
</comment>
<dbReference type="GO" id="GO:0009279">
    <property type="term" value="C:cell outer membrane"/>
    <property type="evidence" value="ECO:0007669"/>
    <property type="project" value="UniProtKB-SubCell"/>
</dbReference>
<evidence type="ECO:0000256" key="2">
    <source>
        <dbReference type="ARBA" id="ARBA00023136"/>
    </source>
</evidence>
<evidence type="ECO:0000313" key="7">
    <source>
        <dbReference type="EMBL" id="MWV27647.1"/>
    </source>
</evidence>
<dbReference type="InterPro" id="IPR050218">
    <property type="entry name" value="LptD"/>
</dbReference>
<name>A0A844XB57_9SPHN</name>
<organism evidence="7 8">
    <name type="scientific">Aurantiacibacter rhizosphaerae</name>
    <dbReference type="NCBI Taxonomy" id="2691582"/>
    <lineage>
        <taxon>Bacteria</taxon>
        <taxon>Pseudomonadati</taxon>
        <taxon>Pseudomonadota</taxon>
        <taxon>Alphaproteobacteria</taxon>
        <taxon>Sphingomonadales</taxon>
        <taxon>Erythrobacteraceae</taxon>
        <taxon>Aurantiacibacter</taxon>
    </lineage>
</organism>
<proteinExistence type="inferred from homology"/>
<comment type="similarity">
    <text evidence="4">Belongs to the LptD family.</text>
</comment>
<dbReference type="PANTHER" id="PTHR30189">
    <property type="entry name" value="LPS-ASSEMBLY PROTEIN"/>
    <property type="match status" value="1"/>
</dbReference>
<dbReference type="PANTHER" id="PTHR30189:SF1">
    <property type="entry name" value="LPS-ASSEMBLY PROTEIN LPTD"/>
    <property type="match status" value="1"/>
</dbReference>
<dbReference type="InterPro" id="IPR005653">
    <property type="entry name" value="OstA-like_N"/>
</dbReference>
<keyword evidence="3 4" id="KW-0998">Cell outer membrane</keyword>
<comment type="caution">
    <text evidence="4">Lacks conserved residue(s) required for the propagation of feature annotation.</text>
</comment>
<feature type="chain" id="PRO_5033177367" description="LPS-assembly protein LptD" evidence="4">
    <location>
        <begin position="36"/>
        <end position="779"/>
    </location>
</feature>
<feature type="domain" description="Organic solvent tolerance-like N-terminal" evidence="5">
    <location>
        <begin position="85"/>
        <end position="222"/>
    </location>
</feature>
<comment type="subunit">
    <text evidence="4">Component of the lipopolysaccharide transport and assembly complex.</text>
</comment>
<keyword evidence="2 4" id="KW-0472">Membrane</keyword>
<dbReference type="InterPro" id="IPR020889">
    <property type="entry name" value="LipoPS_assembly_LptD"/>
</dbReference>
<gene>
    <name evidence="4 7" type="primary">lptD</name>
    <name evidence="7" type="ORF">GRF63_06990</name>
</gene>